<evidence type="ECO:0000313" key="1">
    <source>
        <dbReference type="EMBL" id="ETI86370.1"/>
    </source>
</evidence>
<organism evidence="1 2">
    <name type="scientific">Negativicoccus succinicivorans DORA_17_25</name>
    <dbReference type="NCBI Taxonomy" id="1403945"/>
    <lineage>
        <taxon>Bacteria</taxon>
        <taxon>Bacillati</taxon>
        <taxon>Bacillota</taxon>
        <taxon>Negativicutes</taxon>
        <taxon>Veillonellales</taxon>
        <taxon>Veillonellaceae</taxon>
        <taxon>Negativicoccus</taxon>
    </lineage>
</organism>
<gene>
    <name evidence="1" type="ORF">Q612_NSC00306G0005</name>
</gene>
<accession>W1TYG0</accession>
<proteinExistence type="predicted"/>
<name>W1TYG0_9FIRM</name>
<sequence length="142" mass="16739">MTLAELKADVLSREAEAKRVANEVPKQDGEWVKNIWYLGNEPLYYALEKIKMTDRYATAIQTIYEVEKKRLEKEYQNVDIMFRDEMIREELEYLLHAETSEEEMTLPVEVPDTRTEAQKAWDGVATMMNELEADSLMNRLKE</sequence>
<protein>
    <submittedName>
        <fullName evidence="1">Uncharacterized protein</fullName>
    </submittedName>
</protein>
<dbReference type="Proteomes" id="UP000018840">
    <property type="component" value="Unassembled WGS sequence"/>
</dbReference>
<comment type="caution">
    <text evidence="1">The sequence shown here is derived from an EMBL/GenBank/DDBJ whole genome shotgun (WGS) entry which is preliminary data.</text>
</comment>
<dbReference type="AlphaFoldDB" id="W1TYG0"/>
<dbReference type="EMBL" id="AZMC01000306">
    <property type="protein sequence ID" value="ETI86370.1"/>
    <property type="molecule type" value="Genomic_DNA"/>
</dbReference>
<reference evidence="1 2" key="1">
    <citation type="submission" date="2013-12" db="EMBL/GenBank/DDBJ databases">
        <title>A Varibaculum cambriense genome reconstructed from a premature infant gut community with otherwise low bacterial novelty that shifts toward anaerobic metabolism during the third week of life.</title>
        <authorList>
            <person name="Brown C.T."/>
            <person name="Sharon I."/>
            <person name="Thomas B.C."/>
            <person name="Castelle C.J."/>
            <person name="Morowitz M.J."/>
            <person name="Banfield J.F."/>
        </authorList>
    </citation>
    <scope>NUCLEOTIDE SEQUENCE [LARGE SCALE GENOMIC DNA]</scope>
    <source>
        <strain evidence="2">DORA_17_25</strain>
    </source>
</reference>
<evidence type="ECO:0000313" key="2">
    <source>
        <dbReference type="Proteomes" id="UP000018840"/>
    </source>
</evidence>